<proteinExistence type="predicted"/>
<dbReference type="EMBL" id="HACM01002962">
    <property type="protein sequence ID" value="CRZ03404.1"/>
    <property type="molecule type" value="Transcribed_RNA"/>
</dbReference>
<sequence length="141" mass="15366">MGRGGARRSSLRNLRWYSALMAERAVLEGSPNAGLVEGPHIAGLGEGPPIAGFVEGPANAEQQNNARLEEILEEMNVIENRIMAKAVVFVCLRKDIDALVEISDKSGGYGGFVKIRPANSVAKTYIRWKVQENNFNSDIPN</sequence>
<name>A0A0H5R5G0_9EUKA</name>
<protein>
    <submittedName>
        <fullName evidence="1">Uncharacterized protein</fullName>
    </submittedName>
</protein>
<reference evidence="1" key="1">
    <citation type="submission" date="2015-04" db="EMBL/GenBank/DDBJ databases">
        <title>The genome sequence of the plant pathogenic Rhizarian Plasmodiophora brassicae reveals insights in its biotrophic life cycle and the origin of chitin synthesis.</title>
        <authorList>
            <person name="Schwelm A."/>
            <person name="Fogelqvist J."/>
            <person name="Knaust A."/>
            <person name="Julke S."/>
            <person name="Lilja T."/>
            <person name="Dhandapani V."/>
            <person name="Bonilla-Rosso G."/>
            <person name="Karlsson M."/>
            <person name="Shevchenko A."/>
            <person name="Choi S.R."/>
            <person name="Kim H.G."/>
            <person name="Park J.Y."/>
            <person name="Lim Y.P."/>
            <person name="Ludwig-Muller J."/>
            <person name="Dixelius C."/>
        </authorList>
    </citation>
    <scope>NUCLEOTIDE SEQUENCE</scope>
    <source>
        <tissue evidence="1">Potato root galls</tissue>
    </source>
</reference>
<evidence type="ECO:0000313" key="1">
    <source>
        <dbReference type="EMBL" id="CRZ03404.1"/>
    </source>
</evidence>
<accession>A0A0H5R5G0</accession>
<dbReference type="AlphaFoldDB" id="A0A0H5R5G0"/>
<organism evidence="1">
    <name type="scientific">Spongospora subterranea</name>
    <dbReference type="NCBI Taxonomy" id="70186"/>
    <lineage>
        <taxon>Eukaryota</taxon>
        <taxon>Sar</taxon>
        <taxon>Rhizaria</taxon>
        <taxon>Endomyxa</taxon>
        <taxon>Phytomyxea</taxon>
        <taxon>Plasmodiophorida</taxon>
        <taxon>Plasmodiophoridae</taxon>
        <taxon>Spongospora</taxon>
    </lineage>
</organism>